<sequence length="379" mass="42828">MKKILFVLFLAMSATSYAQLSAYINGKAIKEGASVSKKDLASLQVGFKNQKKVTIISGISALYVQLLDANKKDIQSFFLQKDGYVAIEDFFKSNTPTTKYKVFGEGGFLSNGNTLDWILSAAVGQEAQKTIQVKIGLYVAEETGYRQYGQSVRLLEPMTFNVPIWDAKNVTMPFLDLTIDKTNIAGDMDTKQNGMLGRKETEIGYRLIEKDKIWYTAFALDSDKYPGLNAKEVADDFIHAGTFYANYNQMNDKKPFKDYDIQKYTLPWDHINDLLDSKNRLSKLSYRVNKEAKNSNLMNLFETVTINGMKGYAFKSSTDEREHINATKWTPKGNFVIYILEHPTNPKLTLIISSSVKNNGNTLEETDALLQTFINSIKK</sequence>
<protein>
    <submittedName>
        <fullName evidence="3">Uncharacterized protein</fullName>
    </submittedName>
</protein>
<evidence type="ECO:0000313" key="2">
    <source>
        <dbReference type="EMBL" id="PKW19983.1"/>
    </source>
</evidence>
<proteinExistence type="predicted"/>
<dbReference type="Proteomes" id="UP000233767">
    <property type="component" value="Unassembled WGS sequence"/>
</dbReference>
<dbReference type="EMBL" id="PJND01000013">
    <property type="protein sequence ID" value="PKW19983.1"/>
    <property type="molecule type" value="Genomic_DNA"/>
</dbReference>
<evidence type="ECO:0000313" key="4">
    <source>
        <dbReference type="Proteomes" id="UP000233767"/>
    </source>
</evidence>
<organism evidence="3 5">
    <name type="scientific">Flavobacterium lindanitolerans</name>
    <dbReference type="NCBI Taxonomy" id="428988"/>
    <lineage>
        <taxon>Bacteria</taxon>
        <taxon>Pseudomonadati</taxon>
        <taxon>Bacteroidota</taxon>
        <taxon>Flavobacteriia</taxon>
        <taxon>Flavobacteriales</taxon>
        <taxon>Flavobacteriaceae</taxon>
        <taxon>Flavobacterium</taxon>
    </lineage>
</organism>
<dbReference type="Proteomes" id="UP000275027">
    <property type="component" value="Unassembled WGS sequence"/>
</dbReference>
<gene>
    <name evidence="2" type="ORF">B0G92_3332</name>
    <name evidence="3" type="ORF">CLV50_3344</name>
</gene>
<evidence type="ECO:0000256" key="1">
    <source>
        <dbReference type="SAM" id="SignalP"/>
    </source>
</evidence>
<evidence type="ECO:0000313" key="5">
    <source>
        <dbReference type="Proteomes" id="UP000275027"/>
    </source>
</evidence>
<dbReference type="AlphaFoldDB" id="A0A497TZI5"/>
<evidence type="ECO:0000313" key="3">
    <source>
        <dbReference type="EMBL" id="RLJ22977.1"/>
    </source>
</evidence>
<feature type="chain" id="PRO_5019850501" evidence="1">
    <location>
        <begin position="19"/>
        <end position="379"/>
    </location>
</feature>
<reference evidence="2 4" key="1">
    <citation type="submission" date="2017-12" db="EMBL/GenBank/DDBJ databases">
        <title>Genomic Encyclopedia of Type Strains, Phase III (KMG-III): the genomes of soil and plant-associated and newly described type strains.</title>
        <authorList>
            <person name="Whitman W."/>
        </authorList>
    </citation>
    <scope>NUCLEOTIDE SEQUENCE [LARGE SCALE GENOMIC DNA]</scope>
    <source>
        <strain evidence="2 4">IP-10</strain>
    </source>
</reference>
<reference evidence="3 5" key="2">
    <citation type="submission" date="2018-10" db="EMBL/GenBank/DDBJ databases">
        <title>Genomic Encyclopedia of Archaeal and Bacterial Type Strains, Phase II (KMG-II): from individual species to whole genera.</title>
        <authorList>
            <person name="Goeker M."/>
        </authorList>
    </citation>
    <scope>NUCLEOTIDE SEQUENCE [LARGE SCALE GENOMIC DNA]</scope>
    <source>
        <strain evidence="3 5">DSM 21886</strain>
    </source>
</reference>
<keyword evidence="1" id="KW-0732">Signal</keyword>
<accession>A0A497TZI5</accession>
<dbReference type="RefSeq" id="WP_101473047.1">
    <property type="nucleotide sequence ID" value="NZ_JAVHXU010000049.1"/>
</dbReference>
<name>A0A497TZI5_9FLAO</name>
<keyword evidence="4" id="KW-1185">Reference proteome</keyword>
<dbReference type="EMBL" id="RCCB01000017">
    <property type="protein sequence ID" value="RLJ22977.1"/>
    <property type="molecule type" value="Genomic_DNA"/>
</dbReference>
<comment type="caution">
    <text evidence="3">The sequence shown here is derived from an EMBL/GenBank/DDBJ whole genome shotgun (WGS) entry which is preliminary data.</text>
</comment>
<feature type="signal peptide" evidence="1">
    <location>
        <begin position="1"/>
        <end position="18"/>
    </location>
</feature>